<dbReference type="Proteomes" id="UP001321473">
    <property type="component" value="Unassembled WGS sequence"/>
</dbReference>
<name>A0AAQ4FF82_AMBAM</name>
<accession>A0AAQ4FF82</accession>
<feature type="region of interest" description="Disordered" evidence="1">
    <location>
        <begin position="1"/>
        <end position="56"/>
    </location>
</feature>
<organism evidence="2 3">
    <name type="scientific">Amblyomma americanum</name>
    <name type="common">Lone star tick</name>
    <dbReference type="NCBI Taxonomy" id="6943"/>
    <lineage>
        <taxon>Eukaryota</taxon>
        <taxon>Metazoa</taxon>
        <taxon>Ecdysozoa</taxon>
        <taxon>Arthropoda</taxon>
        <taxon>Chelicerata</taxon>
        <taxon>Arachnida</taxon>
        <taxon>Acari</taxon>
        <taxon>Parasitiformes</taxon>
        <taxon>Ixodida</taxon>
        <taxon>Ixodoidea</taxon>
        <taxon>Ixodidae</taxon>
        <taxon>Amblyomminae</taxon>
        <taxon>Amblyomma</taxon>
    </lineage>
</organism>
<keyword evidence="3" id="KW-1185">Reference proteome</keyword>
<protein>
    <submittedName>
        <fullName evidence="2">Uncharacterized protein</fullName>
    </submittedName>
</protein>
<feature type="non-terminal residue" evidence="2">
    <location>
        <position position="1"/>
    </location>
</feature>
<evidence type="ECO:0000313" key="2">
    <source>
        <dbReference type="EMBL" id="KAK8785318.1"/>
    </source>
</evidence>
<comment type="caution">
    <text evidence="2">The sequence shown here is derived from an EMBL/GenBank/DDBJ whole genome shotgun (WGS) entry which is preliminary data.</text>
</comment>
<gene>
    <name evidence="2" type="ORF">V5799_008317</name>
</gene>
<proteinExistence type="predicted"/>
<evidence type="ECO:0000313" key="3">
    <source>
        <dbReference type="Proteomes" id="UP001321473"/>
    </source>
</evidence>
<dbReference type="AlphaFoldDB" id="A0AAQ4FF82"/>
<sequence>SDSGSSPLASSSHVRRSPCSPSSAATLSEGSFPSSRRSSETHLASPSFSSQRPKAKERATKVSAILCGSCLCYCGREKKENTD</sequence>
<evidence type="ECO:0000256" key="1">
    <source>
        <dbReference type="SAM" id="MobiDB-lite"/>
    </source>
</evidence>
<reference evidence="2 3" key="1">
    <citation type="journal article" date="2023" name="Arcadia Sci">
        <title>De novo assembly of a long-read Amblyomma americanum tick genome.</title>
        <authorList>
            <person name="Chou S."/>
            <person name="Poskanzer K.E."/>
            <person name="Rollins M."/>
            <person name="Thuy-Boun P.S."/>
        </authorList>
    </citation>
    <scope>NUCLEOTIDE SEQUENCE [LARGE SCALE GENOMIC DNA]</scope>
    <source>
        <strain evidence="2">F_SG_1</strain>
        <tissue evidence="2">Salivary glands</tissue>
    </source>
</reference>
<dbReference type="EMBL" id="JARKHS020003669">
    <property type="protein sequence ID" value="KAK8785318.1"/>
    <property type="molecule type" value="Genomic_DNA"/>
</dbReference>
<feature type="compositionally biased region" description="Low complexity" evidence="1">
    <location>
        <begin position="1"/>
        <end position="12"/>
    </location>
</feature>
<feature type="compositionally biased region" description="Polar residues" evidence="1">
    <location>
        <begin position="41"/>
        <end position="52"/>
    </location>
</feature>